<accession>A0ACC2C9Q2</accession>
<keyword evidence="2" id="KW-1185">Reference proteome</keyword>
<proteinExistence type="predicted"/>
<dbReference type="Proteomes" id="UP001162992">
    <property type="component" value="Chromosome 11"/>
</dbReference>
<gene>
    <name evidence="1" type="ORF">O6H91_11G062000</name>
</gene>
<reference evidence="2" key="1">
    <citation type="journal article" date="2024" name="Proc. Natl. Acad. Sci. U.S.A.">
        <title>Extraordinary preservation of gene collinearity over three hundred million years revealed in homosporous lycophytes.</title>
        <authorList>
            <person name="Li C."/>
            <person name="Wickell D."/>
            <person name="Kuo L.Y."/>
            <person name="Chen X."/>
            <person name="Nie B."/>
            <person name="Liao X."/>
            <person name="Peng D."/>
            <person name="Ji J."/>
            <person name="Jenkins J."/>
            <person name="Williams M."/>
            <person name="Shu S."/>
            <person name="Plott C."/>
            <person name="Barry K."/>
            <person name="Rajasekar S."/>
            <person name="Grimwood J."/>
            <person name="Han X."/>
            <person name="Sun S."/>
            <person name="Hou Z."/>
            <person name="He W."/>
            <person name="Dai G."/>
            <person name="Sun C."/>
            <person name="Schmutz J."/>
            <person name="Leebens-Mack J.H."/>
            <person name="Li F.W."/>
            <person name="Wang L."/>
        </authorList>
    </citation>
    <scope>NUCLEOTIDE SEQUENCE [LARGE SCALE GENOMIC DNA]</scope>
    <source>
        <strain evidence="2">cv. PW_Plant_1</strain>
    </source>
</reference>
<organism evidence="1 2">
    <name type="scientific">Diphasiastrum complanatum</name>
    <name type="common">Issler's clubmoss</name>
    <name type="synonym">Lycopodium complanatum</name>
    <dbReference type="NCBI Taxonomy" id="34168"/>
    <lineage>
        <taxon>Eukaryota</taxon>
        <taxon>Viridiplantae</taxon>
        <taxon>Streptophyta</taxon>
        <taxon>Embryophyta</taxon>
        <taxon>Tracheophyta</taxon>
        <taxon>Lycopodiopsida</taxon>
        <taxon>Lycopodiales</taxon>
        <taxon>Lycopodiaceae</taxon>
        <taxon>Lycopodioideae</taxon>
        <taxon>Diphasiastrum</taxon>
    </lineage>
</organism>
<dbReference type="EMBL" id="CM055102">
    <property type="protein sequence ID" value="KAJ7538743.1"/>
    <property type="molecule type" value="Genomic_DNA"/>
</dbReference>
<name>A0ACC2C9Q2_DIPCM</name>
<sequence length="699" mass="76537">MSSSSSSSGGGGKALRGSNSDPDAAADATRSFEAISESYEELFAADEVGEKAPCYLPHIIIMSGGLDEEAQYHPHISAAEVCSADGEDAAAASRVGVKALPSNGSEKEDSNDEEVAAEFSTIRLSAESDEDVSEPFLEVPLSQSGSSGGTSGYVAGSGSSPASVSSVSGLEEIGDAIAENGCRDDHNLQAANWIPGKRHPDEDDASPSWRGHKKHFLILSNAGKPIYSRYGDENRLAGFSATIQAIMSFVQNSGDCIQSIRAGNHQIVFLVKGPIFLVSICATEEPIQALQRQLELLHGQLLLLLTKAVDKCFEKNSKFDMRPLLGGTDVVFSSLVHAFNWNFTTFLHAYTCLPLPYTARQAAGAALQDVADSGVLFALLMCGSKVISIVGPRKASLHPDDFLLLSNFVSSSDSFRRTETFSPICLPCYNPTAFLYAYVQYLEADTCLVLITTKSDGFFHLKECRARIENILRDSCVLHEISSSILRGGLHVEDLVRIGADSQAVNDRTGKTSEQDGRFCFSGPVTQAMQKVSITGGPAGLWHFIYKSTYLNQYVASEYAAPLHTLAKQKRLFKTYQRLHASMHNESASFHKMQYRRDENYVLLSWRTSDFELYAAFDPLAEKNTAISVCNQICQWLRDLESEIFLLEPTAFGCQVFFHSATRILMLEHCLTLLFRELEVDQHSQLCIGNISYSYLPEV</sequence>
<evidence type="ECO:0000313" key="1">
    <source>
        <dbReference type="EMBL" id="KAJ7538743.1"/>
    </source>
</evidence>
<comment type="caution">
    <text evidence="1">The sequence shown here is derived from an EMBL/GenBank/DDBJ whole genome shotgun (WGS) entry which is preliminary data.</text>
</comment>
<evidence type="ECO:0000313" key="2">
    <source>
        <dbReference type="Proteomes" id="UP001162992"/>
    </source>
</evidence>
<protein>
    <submittedName>
        <fullName evidence="1">Uncharacterized protein</fullName>
    </submittedName>
</protein>